<evidence type="ECO:0000313" key="1">
    <source>
        <dbReference type="EMBL" id="MDO1581020.1"/>
    </source>
</evidence>
<keyword evidence="2" id="KW-1185">Reference proteome</keyword>
<dbReference type="Gene3D" id="3.40.50.12580">
    <property type="match status" value="1"/>
</dbReference>
<name>A0ABT8SRG3_9HYPH</name>
<gene>
    <name evidence="1" type="ORF">Q2T52_02835</name>
</gene>
<reference evidence="1" key="1">
    <citation type="journal article" date="2015" name="Int. J. Syst. Evol. Microbiol.">
        <title>Rhizobium oryzicola sp. nov., potential plant-growth-promoting endophytic bacteria isolated from rice roots.</title>
        <authorList>
            <person name="Zhang X.X."/>
            <person name="Gao J.S."/>
            <person name="Cao Y.H."/>
            <person name="Sheirdil R.A."/>
            <person name="Wang X.C."/>
            <person name="Zhang L."/>
        </authorList>
    </citation>
    <scope>NUCLEOTIDE SEQUENCE</scope>
    <source>
        <strain evidence="1">05753</strain>
    </source>
</reference>
<organism evidence="1 2">
    <name type="scientific">Rhizobium oryzicola</name>
    <dbReference type="NCBI Taxonomy" id="1232668"/>
    <lineage>
        <taxon>Bacteria</taxon>
        <taxon>Pseudomonadati</taxon>
        <taxon>Pseudomonadota</taxon>
        <taxon>Alphaproteobacteria</taxon>
        <taxon>Hyphomicrobiales</taxon>
        <taxon>Rhizobiaceae</taxon>
        <taxon>Rhizobium/Agrobacterium group</taxon>
        <taxon>Rhizobium</taxon>
    </lineage>
</organism>
<accession>A0ABT8SRG3</accession>
<evidence type="ECO:0000313" key="2">
    <source>
        <dbReference type="Proteomes" id="UP001169006"/>
    </source>
</evidence>
<proteinExistence type="predicted"/>
<dbReference type="InterPro" id="IPR007554">
    <property type="entry name" value="Glycerophosphate_synth"/>
</dbReference>
<protein>
    <submittedName>
        <fullName evidence="1">CDP-glycerol glycerophosphotransferase family protein</fullName>
    </submittedName>
</protein>
<dbReference type="Proteomes" id="UP001169006">
    <property type="component" value="Unassembled WGS sequence"/>
</dbReference>
<comment type="caution">
    <text evidence="1">The sequence shown here is derived from an EMBL/GenBank/DDBJ whole genome shotgun (WGS) entry which is preliminary data.</text>
</comment>
<sequence>MTETNPSTAAGSTASAAQVAKLEQQVAALSERIDVQGAVQLEIAKLLQSFHAAQTELPQQIAEILREAIMGIATETAPMLHETVNNLEMRLNNILANMHPLKQVTNLTLRRMSYEGGKIRCVFIVQSIAMWDALADIYWAMTKDERFHPMVVSIDQSHLARAEFTGEEDVHKGLMEMNIPHLRLNLNSLDALDILRNLSPDVIFRQQQWDAPVPPGLRTPEITFARICVVPYGMGVLANPRATDETDEAYDNNYDQVYHRLAWRIFCETEQTRCYYTSFDHSDPDKFILTGYPKLDKLMEAKGKGSWPIPEPNGRSFRIIWAPHHSLVIQHQGFGVFHRIYRQMLDWARMRPDIQIVFKPHPALDHTARHLPPEVGLDYDDFLRTWSALPNCAVYTGNYGELFDASDLMITDGVSFLTEYHLFEKPLIFLDSGARPRFNALGRLAEAAADRVDTFEEMREAALGYKNGKAFPFEKERQELLRVLRPRSEPASEIILNSIAEGIYSSRI</sequence>
<dbReference type="Pfam" id="PF04464">
    <property type="entry name" value="Glyphos_transf"/>
    <property type="match status" value="1"/>
</dbReference>
<dbReference type="RefSeq" id="WP_302075157.1">
    <property type="nucleotide sequence ID" value="NZ_JAUKWQ010000001.1"/>
</dbReference>
<reference evidence="1" key="2">
    <citation type="submission" date="2023-07" db="EMBL/GenBank/DDBJ databases">
        <authorList>
            <person name="Sun H."/>
        </authorList>
    </citation>
    <scope>NUCLEOTIDE SEQUENCE</scope>
    <source>
        <strain evidence="1">05753</strain>
    </source>
</reference>
<dbReference type="SUPFAM" id="SSF53756">
    <property type="entry name" value="UDP-Glycosyltransferase/glycogen phosphorylase"/>
    <property type="match status" value="1"/>
</dbReference>
<dbReference type="InterPro" id="IPR043148">
    <property type="entry name" value="TagF_C"/>
</dbReference>
<dbReference type="EMBL" id="JAUKWQ010000001">
    <property type="protein sequence ID" value="MDO1581020.1"/>
    <property type="molecule type" value="Genomic_DNA"/>
</dbReference>